<keyword evidence="1" id="KW-0472">Membrane</keyword>
<sequence>MTKKTHVAVGVAVTLQIITLNPIASIGVLGAIAPDWDMMLGIKHRTTTHSLIALFISTIIITLLNTKIGLVWGLNYSIHLFLDSFTKMGVPFLYPFKNNYYGLKLIRTGQSEDLFICLLAIFFIGSTYLY</sequence>
<feature type="transmembrane region" description="Helical" evidence="1">
    <location>
        <begin position="113"/>
        <end position="129"/>
    </location>
</feature>
<dbReference type="Proteomes" id="UP001623660">
    <property type="component" value="Unassembled WGS sequence"/>
</dbReference>
<feature type="transmembrane region" description="Helical" evidence="1">
    <location>
        <begin position="52"/>
        <end position="78"/>
    </location>
</feature>
<feature type="transmembrane region" description="Helical" evidence="1">
    <location>
        <begin position="7"/>
        <end position="32"/>
    </location>
</feature>
<name>A0ABW8SRC2_9CLOT</name>
<organism evidence="2 3">
    <name type="scientific">Candidatus Clostridium eludens</name>
    <dbReference type="NCBI Taxonomy" id="3381663"/>
    <lineage>
        <taxon>Bacteria</taxon>
        <taxon>Bacillati</taxon>
        <taxon>Bacillota</taxon>
        <taxon>Clostridia</taxon>
        <taxon>Eubacteriales</taxon>
        <taxon>Clostridiaceae</taxon>
        <taxon>Clostridium</taxon>
    </lineage>
</organism>
<keyword evidence="1" id="KW-1133">Transmembrane helix</keyword>
<accession>A0ABW8SRC2</accession>
<evidence type="ECO:0000313" key="2">
    <source>
        <dbReference type="EMBL" id="MFL0198287.1"/>
    </source>
</evidence>
<protein>
    <submittedName>
        <fullName evidence="2">Metal-dependent hydrolase</fullName>
    </submittedName>
</protein>
<dbReference type="Pfam" id="PF04307">
    <property type="entry name" value="YdjM"/>
    <property type="match status" value="1"/>
</dbReference>
<keyword evidence="2" id="KW-0378">Hydrolase</keyword>
<dbReference type="InterPro" id="IPR007404">
    <property type="entry name" value="YdjM-like"/>
</dbReference>
<dbReference type="GO" id="GO:0016787">
    <property type="term" value="F:hydrolase activity"/>
    <property type="evidence" value="ECO:0007669"/>
    <property type="project" value="UniProtKB-KW"/>
</dbReference>
<gene>
    <name evidence="2" type="ORF">ACJDU8_22380</name>
</gene>
<keyword evidence="1" id="KW-0812">Transmembrane</keyword>
<dbReference type="RefSeq" id="WP_406794397.1">
    <property type="nucleotide sequence ID" value="NZ_JBJHZX010000054.1"/>
</dbReference>
<comment type="caution">
    <text evidence="2">The sequence shown here is derived from an EMBL/GenBank/DDBJ whole genome shotgun (WGS) entry which is preliminary data.</text>
</comment>
<keyword evidence="3" id="KW-1185">Reference proteome</keyword>
<proteinExistence type="predicted"/>
<dbReference type="EMBL" id="JBJHZX010000054">
    <property type="protein sequence ID" value="MFL0198287.1"/>
    <property type="molecule type" value="Genomic_DNA"/>
</dbReference>
<evidence type="ECO:0000313" key="3">
    <source>
        <dbReference type="Proteomes" id="UP001623660"/>
    </source>
</evidence>
<reference evidence="2 3" key="1">
    <citation type="submission" date="2024-11" db="EMBL/GenBank/DDBJ databases">
        <authorList>
            <person name="Heng Y.C."/>
            <person name="Lim A.C.H."/>
            <person name="Lee J.K.Y."/>
            <person name="Kittelmann S."/>
        </authorList>
    </citation>
    <scope>NUCLEOTIDE SEQUENCE [LARGE SCALE GENOMIC DNA]</scope>
    <source>
        <strain evidence="2 3">WILCCON 0269</strain>
    </source>
</reference>
<evidence type="ECO:0000256" key="1">
    <source>
        <dbReference type="SAM" id="Phobius"/>
    </source>
</evidence>